<gene>
    <name evidence="1" type="ORF">HB991_00270</name>
</gene>
<protein>
    <submittedName>
        <fullName evidence="1">Uncharacterized protein</fullName>
    </submittedName>
</protein>
<dbReference type="EMBL" id="JAASAI010000001">
    <property type="protein sequence ID" value="NIL20960.1"/>
    <property type="molecule type" value="Genomic_DNA"/>
</dbReference>
<sequence>MAITSKKIGSSGSECLDGGDKDILLSLKEKCWVLVFASVNEMSAECLKITNTQPKEMKKIIIFIAVVF</sequence>
<reference evidence="1" key="1">
    <citation type="submission" date="2020-03" db="EMBL/GenBank/DDBJ databases">
        <authorList>
            <person name="Kislichkina A."/>
            <person name="Dentovskaya S."/>
            <person name="Shaikhutdinov R."/>
            <person name="Ivanov S."/>
            <person name="Sizova A."/>
            <person name="Solomentsev V."/>
            <person name="Bogun A."/>
        </authorList>
    </citation>
    <scope>NUCLEOTIDE SEQUENCE</scope>
    <source>
        <strain evidence="1">SCPM-O-B-7610</strain>
    </source>
</reference>
<evidence type="ECO:0000313" key="2">
    <source>
        <dbReference type="Proteomes" id="UP000712947"/>
    </source>
</evidence>
<dbReference type="Proteomes" id="UP000712947">
    <property type="component" value="Unassembled WGS sequence"/>
</dbReference>
<name>A0AA44CHX3_YERMO</name>
<evidence type="ECO:0000313" key="1">
    <source>
        <dbReference type="EMBL" id="NIL20960.1"/>
    </source>
</evidence>
<accession>A0AA44CHX3</accession>
<proteinExistence type="predicted"/>
<comment type="caution">
    <text evidence="1">The sequence shown here is derived from an EMBL/GenBank/DDBJ whole genome shotgun (WGS) entry which is preliminary data.</text>
</comment>
<dbReference type="RefSeq" id="WP_167311622.1">
    <property type="nucleotide sequence ID" value="NZ_CABHYO010000008.1"/>
</dbReference>
<organism evidence="1 2">
    <name type="scientific">Yersinia mollaretii</name>
    <dbReference type="NCBI Taxonomy" id="33060"/>
    <lineage>
        <taxon>Bacteria</taxon>
        <taxon>Pseudomonadati</taxon>
        <taxon>Pseudomonadota</taxon>
        <taxon>Gammaproteobacteria</taxon>
        <taxon>Enterobacterales</taxon>
        <taxon>Yersiniaceae</taxon>
        <taxon>Yersinia</taxon>
    </lineage>
</organism>
<dbReference type="AlphaFoldDB" id="A0AA44CHX3"/>